<proteinExistence type="predicted"/>
<reference evidence="4" key="2">
    <citation type="submission" date="2023-05" db="EMBL/GenBank/DDBJ databases">
        <authorList>
            <consortium name="Lawrence Berkeley National Laboratory"/>
            <person name="Steindorff A."/>
            <person name="Hensen N."/>
            <person name="Bonometti L."/>
            <person name="Westerberg I."/>
            <person name="Brannstrom I.O."/>
            <person name="Guillou S."/>
            <person name="Cros-Aarteil S."/>
            <person name="Calhoun S."/>
            <person name="Haridas S."/>
            <person name="Kuo A."/>
            <person name="Mondo S."/>
            <person name="Pangilinan J."/>
            <person name="Riley R."/>
            <person name="Labutti K."/>
            <person name="Andreopoulos B."/>
            <person name="Lipzen A."/>
            <person name="Chen C."/>
            <person name="Yanf M."/>
            <person name="Daum C."/>
            <person name="Ng V."/>
            <person name="Clum A."/>
            <person name="Ohm R."/>
            <person name="Martin F."/>
            <person name="Silar P."/>
            <person name="Natvig D."/>
            <person name="Lalanne C."/>
            <person name="Gautier V."/>
            <person name="Ament-Velasquez S.L."/>
            <person name="Kruys A."/>
            <person name="Hutchinson M.I."/>
            <person name="Powell A.J."/>
            <person name="Barry K."/>
            <person name="Miller A.N."/>
            <person name="Grigoriev I.V."/>
            <person name="Debuchy R."/>
            <person name="Gladieux P."/>
            <person name="Thoren M.H."/>
            <person name="Johannesson H."/>
        </authorList>
    </citation>
    <scope>NUCLEOTIDE SEQUENCE</scope>
    <source>
        <strain evidence="4">PSN293</strain>
    </source>
</reference>
<dbReference type="Proteomes" id="UP001301769">
    <property type="component" value="Unassembled WGS sequence"/>
</dbReference>
<dbReference type="SUPFAM" id="SSF47459">
    <property type="entry name" value="HLH, helix-loop-helix DNA-binding domain"/>
    <property type="match status" value="1"/>
</dbReference>
<dbReference type="PROSITE" id="PS50888">
    <property type="entry name" value="BHLH"/>
    <property type="match status" value="1"/>
</dbReference>
<dbReference type="EMBL" id="MU858139">
    <property type="protein sequence ID" value="KAK4211855.1"/>
    <property type="molecule type" value="Genomic_DNA"/>
</dbReference>
<dbReference type="PANTHER" id="PTHR47336">
    <property type="entry name" value="TRANSCRIPTION FACTOR HMS1-RELATED"/>
    <property type="match status" value="1"/>
</dbReference>
<sequence length="322" mass="35413">MTGATINPTLSYNPYATTYGASDSIYTDFSPNSLFDSPYDEFATDFNSDSTGSPVSPISPVLSSSSFGLADDWMSWDKIDQISPTNTTFFKAEPVDGPILSSIPPRHLSLSPAINPMELTMPSNMNMLSESKPLAMFQQPANMIPPPVLYSSPQATTQVPVQVVPSTAARRNSKSLKRKSSSSPSDDESSSPPPPARRNSATKKDDVLGPKKTAHNMIEKRYRTNLNDKIAQLRDSVPALRIVAQRLDQVEDEGGEFHDAEDLAPIPKLNKATILSKATEYIAQLEKRNRGLETENNMLRGRMEGLEMLMMNRSAGNLQVWN</sequence>
<keyword evidence="5" id="KW-1185">Reference proteome</keyword>
<dbReference type="Gene3D" id="4.10.280.10">
    <property type="entry name" value="Helix-loop-helix DNA-binding domain"/>
    <property type="match status" value="1"/>
</dbReference>
<feature type="coiled-coil region" evidence="1">
    <location>
        <begin position="275"/>
        <end position="302"/>
    </location>
</feature>
<evidence type="ECO:0000256" key="1">
    <source>
        <dbReference type="SAM" id="Coils"/>
    </source>
</evidence>
<dbReference type="InterPro" id="IPR036638">
    <property type="entry name" value="HLH_DNA-bd_sf"/>
</dbReference>
<dbReference type="AlphaFoldDB" id="A0AAN7B8D2"/>
<name>A0AAN7B8D2_9PEZI</name>
<evidence type="ECO:0000259" key="3">
    <source>
        <dbReference type="PROSITE" id="PS50888"/>
    </source>
</evidence>
<reference evidence="4" key="1">
    <citation type="journal article" date="2023" name="Mol. Phylogenet. Evol.">
        <title>Genome-scale phylogeny and comparative genomics of the fungal order Sordariales.</title>
        <authorList>
            <person name="Hensen N."/>
            <person name="Bonometti L."/>
            <person name="Westerberg I."/>
            <person name="Brannstrom I.O."/>
            <person name="Guillou S."/>
            <person name="Cros-Aarteil S."/>
            <person name="Calhoun S."/>
            <person name="Haridas S."/>
            <person name="Kuo A."/>
            <person name="Mondo S."/>
            <person name="Pangilinan J."/>
            <person name="Riley R."/>
            <person name="LaButti K."/>
            <person name="Andreopoulos B."/>
            <person name="Lipzen A."/>
            <person name="Chen C."/>
            <person name="Yan M."/>
            <person name="Daum C."/>
            <person name="Ng V."/>
            <person name="Clum A."/>
            <person name="Steindorff A."/>
            <person name="Ohm R.A."/>
            <person name="Martin F."/>
            <person name="Silar P."/>
            <person name="Natvig D.O."/>
            <person name="Lalanne C."/>
            <person name="Gautier V."/>
            <person name="Ament-Velasquez S.L."/>
            <person name="Kruys A."/>
            <person name="Hutchinson M.I."/>
            <person name="Powell A.J."/>
            <person name="Barry K."/>
            <person name="Miller A.N."/>
            <person name="Grigoriev I.V."/>
            <person name="Debuchy R."/>
            <person name="Gladieux P."/>
            <person name="Hiltunen Thoren M."/>
            <person name="Johannesson H."/>
        </authorList>
    </citation>
    <scope>NUCLEOTIDE SEQUENCE</scope>
    <source>
        <strain evidence="4">PSN293</strain>
    </source>
</reference>
<dbReference type="SMART" id="SM00353">
    <property type="entry name" value="HLH"/>
    <property type="match status" value="1"/>
</dbReference>
<feature type="compositionally biased region" description="Basic residues" evidence="2">
    <location>
        <begin position="171"/>
        <end position="180"/>
    </location>
</feature>
<dbReference type="InterPro" id="IPR011598">
    <property type="entry name" value="bHLH_dom"/>
</dbReference>
<evidence type="ECO:0000313" key="5">
    <source>
        <dbReference type="Proteomes" id="UP001301769"/>
    </source>
</evidence>
<keyword evidence="4" id="KW-0238">DNA-binding</keyword>
<dbReference type="Pfam" id="PF00010">
    <property type="entry name" value="HLH"/>
    <property type="match status" value="1"/>
</dbReference>
<dbReference type="GO" id="GO:0003677">
    <property type="term" value="F:DNA binding"/>
    <property type="evidence" value="ECO:0007669"/>
    <property type="project" value="UniProtKB-KW"/>
</dbReference>
<evidence type="ECO:0000256" key="2">
    <source>
        <dbReference type="SAM" id="MobiDB-lite"/>
    </source>
</evidence>
<dbReference type="CDD" id="cd11399">
    <property type="entry name" value="bHLHzip_scHMS1_like"/>
    <property type="match status" value="1"/>
</dbReference>
<gene>
    <name evidence="4" type="ORF">QBC37DRAFT_426063</name>
</gene>
<dbReference type="GO" id="GO:0046983">
    <property type="term" value="F:protein dimerization activity"/>
    <property type="evidence" value="ECO:0007669"/>
    <property type="project" value="InterPro"/>
</dbReference>
<dbReference type="InterPro" id="IPR052099">
    <property type="entry name" value="Regulatory_TF_Diverse"/>
</dbReference>
<comment type="caution">
    <text evidence="4">The sequence shown here is derived from an EMBL/GenBank/DDBJ whole genome shotgun (WGS) entry which is preliminary data.</text>
</comment>
<feature type="region of interest" description="Disordered" evidence="2">
    <location>
        <begin position="163"/>
        <end position="218"/>
    </location>
</feature>
<protein>
    <submittedName>
        <fullName evidence="4">Helix-loop-helix DNA-binding domain-containing protein</fullName>
    </submittedName>
</protein>
<evidence type="ECO:0000313" key="4">
    <source>
        <dbReference type="EMBL" id="KAK4211855.1"/>
    </source>
</evidence>
<feature type="domain" description="BHLH" evidence="3">
    <location>
        <begin position="210"/>
        <end position="285"/>
    </location>
</feature>
<dbReference type="PANTHER" id="PTHR47336:SF2">
    <property type="entry name" value="TRANSCRIPTION FACTOR HMS1-RELATED"/>
    <property type="match status" value="1"/>
</dbReference>
<accession>A0AAN7B8D2</accession>
<keyword evidence="1" id="KW-0175">Coiled coil</keyword>
<organism evidence="4 5">
    <name type="scientific">Rhypophila decipiens</name>
    <dbReference type="NCBI Taxonomy" id="261697"/>
    <lineage>
        <taxon>Eukaryota</taxon>
        <taxon>Fungi</taxon>
        <taxon>Dikarya</taxon>
        <taxon>Ascomycota</taxon>
        <taxon>Pezizomycotina</taxon>
        <taxon>Sordariomycetes</taxon>
        <taxon>Sordariomycetidae</taxon>
        <taxon>Sordariales</taxon>
        <taxon>Naviculisporaceae</taxon>
        <taxon>Rhypophila</taxon>
    </lineage>
</organism>